<keyword evidence="1" id="KW-0472">Membrane</keyword>
<keyword evidence="1" id="KW-0812">Transmembrane</keyword>
<keyword evidence="3" id="KW-1185">Reference proteome</keyword>
<proteinExistence type="predicted"/>
<gene>
    <name evidence="2" type="ORF">Ddye_005720</name>
</gene>
<feature type="transmembrane region" description="Helical" evidence="1">
    <location>
        <begin position="184"/>
        <end position="217"/>
    </location>
</feature>
<protein>
    <recommendedName>
        <fullName evidence="4">Reverse transcriptase zinc-binding domain-containing protein</fullName>
    </recommendedName>
</protein>
<dbReference type="Proteomes" id="UP001280121">
    <property type="component" value="Unassembled WGS sequence"/>
</dbReference>
<accession>A0AAE0CPZ2</accession>
<dbReference type="EMBL" id="JANJYI010000002">
    <property type="protein sequence ID" value="KAK2659187.1"/>
    <property type="molecule type" value="Genomic_DNA"/>
</dbReference>
<evidence type="ECO:0000313" key="2">
    <source>
        <dbReference type="EMBL" id="KAK2659187.1"/>
    </source>
</evidence>
<name>A0AAE0CPZ2_9ROSI</name>
<dbReference type="AlphaFoldDB" id="A0AAE0CPZ2"/>
<evidence type="ECO:0000256" key="1">
    <source>
        <dbReference type="SAM" id="Phobius"/>
    </source>
</evidence>
<evidence type="ECO:0000313" key="3">
    <source>
        <dbReference type="Proteomes" id="UP001280121"/>
    </source>
</evidence>
<comment type="caution">
    <text evidence="2">The sequence shown here is derived from an EMBL/GenBank/DDBJ whole genome shotgun (WGS) entry which is preliminary data.</text>
</comment>
<evidence type="ECO:0008006" key="4">
    <source>
        <dbReference type="Google" id="ProtNLM"/>
    </source>
</evidence>
<sequence length="221" mass="25618">MSVNMDCKLCNNDKESMNHVFLHCIWTWKLWTTSMNWWNMVFCSNGDIKGWWENWVGMVPSTKYLRAWKVTFYAVVWTVWESRNQDVFSDKETNVWKAIDMVKFRVAWWFKHHSKGSKETLTDMLLNIKELCVDGKPIKKIRRADWIPPNSNLKFNVDGSVLGNPDPARIGGVLRNCDAKVLCLFVVCVFVFTAFGFSFAGCVAVVRLVVAFFWLVLGSLP</sequence>
<organism evidence="2 3">
    <name type="scientific">Dipteronia dyeriana</name>
    <dbReference type="NCBI Taxonomy" id="168575"/>
    <lineage>
        <taxon>Eukaryota</taxon>
        <taxon>Viridiplantae</taxon>
        <taxon>Streptophyta</taxon>
        <taxon>Embryophyta</taxon>
        <taxon>Tracheophyta</taxon>
        <taxon>Spermatophyta</taxon>
        <taxon>Magnoliopsida</taxon>
        <taxon>eudicotyledons</taxon>
        <taxon>Gunneridae</taxon>
        <taxon>Pentapetalae</taxon>
        <taxon>rosids</taxon>
        <taxon>malvids</taxon>
        <taxon>Sapindales</taxon>
        <taxon>Sapindaceae</taxon>
        <taxon>Hippocastanoideae</taxon>
        <taxon>Acereae</taxon>
        <taxon>Dipteronia</taxon>
    </lineage>
</organism>
<keyword evidence="1" id="KW-1133">Transmembrane helix</keyword>
<reference evidence="2" key="1">
    <citation type="journal article" date="2023" name="Plant J.">
        <title>Genome sequences and population genomics provide insights into the demographic history, inbreeding, and mutation load of two 'living fossil' tree species of Dipteronia.</title>
        <authorList>
            <person name="Feng Y."/>
            <person name="Comes H.P."/>
            <person name="Chen J."/>
            <person name="Zhu S."/>
            <person name="Lu R."/>
            <person name="Zhang X."/>
            <person name="Li P."/>
            <person name="Qiu J."/>
            <person name="Olsen K.M."/>
            <person name="Qiu Y."/>
        </authorList>
    </citation>
    <scope>NUCLEOTIDE SEQUENCE</scope>
    <source>
        <strain evidence="2">KIB01</strain>
    </source>
</reference>